<dbReference type="GO" id="GO:0008999">
    <property type="term" value="F:protein-N-terminal-alanine acetyltransferase activity"/>
    <property type="evidence" value="ECO:0007669"/>
    <property type="project" value="TreeGrafter"/>
</dbReference>
<dbReference type="CDD" id="cd04301">
    <property type="entry name" value="NAT_SF"/>
    <property type="match status" value="1"/>
</dbReference>
<comment type="caution">
    <text evidence="2">The sequence shown here is derived from an EMBL/GenBank/DDBJ whole genome shotgun (WGS) entry which is preliminary data.</text>
</comment>
<dbReference type="Proteomes" id="UP000015351">
    <property type="component" value="Unassembled WGS sequence"/>
</dbReference>
<dbReference type="PANTHER" id="PTHR43441:SF2">
    <property type="entry name" value="FAMILY ACETYLTRANSFERASE, PUTATIVE (AFU_ORTHOLOGUE AFUA_7G00850)-RELATED"/>
    <property type="match status" value="1"/>
</dbReference>
<dbReference type="GO" id="GO:0005737">
    <property type="term" value="C:cytoplasm"/>
    <property type="evidence" value="ECO:0007669"/>
    <property type="project" value="TreeGrafter"/>
</dbReference>
<feature type="domain" description="N-acetyltransferase" evidence="1">
    <location>
        <begin position="28"/>
        <end position="183"/>
    </location>
</feature>
<accession>S9S5P6</accession>
<evidence type="ECO:0000313" key="2">
    <source>
        <dbReference type="EMBL" id="EPX81519.1"/>
    </source>
</evidence>
<dbReference type="PATRIC" id="fig|1123360.3.peg.74"/>
<dbReference type="InterPro" id="IPR000182">
    <property type="entry name" value="GNAT_dom"/>
</dbReference>
<dbReference type="PANTHER" id="PTHR43441">
    <property type="entry name" value="RIBOSOMAL-PROTEIN-SERINE ACETYLTRANSFERASE"/>
    <property type="match status" value="1"/>
</dbReference>
<dbReference type="AlphaFoldDB" id="S9S5P6"/>
<dbReference type="InterPro" id="IPR051908">
    <property type="entry name" value="Ribosomal_N-acetyltransferase"/>
</dbReference>
<dbReference type="RefSeq" id="WP_021101018.1">
    <property type="nucleotide sequence ID" value="NZ_KE557310.1"/>
</dbReference>
<evidence type="ECO:0000259" key="1">
    <source>
        <dbReference type="PROSITE" id="PS51186"/>
    </source>
</evidence>
<dbReference type="FunFam" id="3.40.630.30:FF:000047">
    <property type="entry name" value="Acetyltransferase, GNAT family"/>
    <property type="match status" value="1"/>
</dbReference>
<dbReference type="EMBL" id="AONI01000005">
    <property type="protein sequence ID" value="EPX81519.1"/>
    <property type="molecule type" value="Genomic_DNA"/>
</dbReference>
<proteinExistence type="predicted"/>
<dbReference type="HOGENOM" id="CLU_013985_1_2_5"/>
<dbReference type="eggNOG" id="COG1670">
    <property type="taxonomic scope" value="Bacteria"/>
</dbReference>
<dbReference type="SUPFAM" id="SSF55729">
    <property type="entry name" value="Acyl-CoA N-acyltransferases (Nat)"/>
    <property type="match status" value="1"/>
</dbReference>
<dbReference type="GO" id="GO:1990189">
    <property type="term" value="F:protein N-terminal-serine acetyltransferase activity"/>
    <property type="evidence" value="ECO:0007669"/>
    <property type="project" value="TreeGrafter"/>
</dbReference>
<sequence>MKDANQDIVQDWKPPSRPDAAVLEGQYVRLERLTPDRHAVDLHRANSADDGVWDYMPYGPFASAGDYEAWVRDVAEGDDPFFYAVRAVSTGRASGVASYLRISPEAGSIELGHICFSPELQRSAAATEAIFLMMKWAFEAGYRRFEWKCNAANIASRRAAERYGFSFEGVFRQAAVVKERNRDTAWFACIDAEWPALKEAFGTWLSPSNFDAEGKQLSRLGDLTAPVRVSRDPAL</sequence>
<dbReference type="OrthoDB" id="5295305at2"/>
<evidence type="ECO:0000313" key="3">
    <source>
        <dbReference type="Proteomes" id="UP000015351"/>
    </source>
</evidence>
<dbReference type="Gene3D" id="3.40.630.30">
    <property type="match status" value="1"/>
</dbReference>
<keyword evidence="3" id="KW-1185">Reference proteome</keyword>
<organism evidence="2 3">
    <name type="scientific">Litoreibacter arenae DSM 19593</name>
    <dbReference type="NCBI Taxonomy" id="1123360"/>
    <lineage>
        <taxon>Bacteria</taxon>
        <taxon>Pseudomonadati</taxon>
        <taxon>Pseudomonadota</taxon>
        <taxon>Alphaproteobacteria</taxon>
        <taxon>Rhodobacterales</taxon>
        <taxon>Roseobacteraceae</taxon>
        <taxon>Litoreibacter</taxon>
    </lineage>
</organism>
<dbReference type="PROSITE" id="PS51186">
    <property type="entry name" value="GNAT"/>
    <property type="match status" value="1"/>
</dbReference>
<reference evidence="3" key="1">
    <citation type="journal article" date="2013" name="Stand. Genomic Sci.">
        <title>Genome sequence of the Litoreibacter arenae type strain (DSM 19593(T)), a member of the Roseobacter clade isolated from sea sand.</title>
        <authorList>
            <person name="Riedel T."/>
            <person name="Fiebig A."/>
            <person name="Petersen J."/>
            <person name="Gronow S."/>
            <person name="Kyrpides N.C."/>
            <person name="Goker M."/>
            <person name="Klenk H.P."/>
        </authorList>
    </citation>
    <scope>NUCLEOTIDE SEQUENCE [LARGE SCALE GENOMIC DNA]</scope>
    <source>
        <strain evidence="3">DSM 19593</strain>
    </source>
</reference>
<gene>
    <name evidence="2" type="ORF">thalar_00074</name>
</gene>
<dbReference type="STRING" id="1123360.thalar_00074"/>
<keyword evidence="2" id="KW-0808">Transferase</keyword>
<dbReference type="InterPro" id="IPR016181">
    <property type="entry name" value="Acyl_CoA_acyltransferase"/>
</dbReference>
<protein>
    <submittedName>
        <fullName evidence="2">Acetyltransferase, GNAT family</fullName>
    </submittedName>
</protein>
<dbReference type="Pfam" id="PF13302">
    <property type="entry name" value="Acetyltransf_3"/>
    <property type="match status" value="1"/>
</dbReference>
<name>S9S5P6_9RHOB</name>